<name>A0A9P7G1B5_9AGAR</name>
<feature type="region of interest" description="Disordered" evidence="1">
    <location>
        <begin position="160"/>
        <end position="310"/>
    </location>
</feature>
<organism evidence="2 3">
    <name type="scientific">Sphagnurus paluster</name>
    <dbReference type="NCBI Taxonomy" id="117069"/>
    <lineage>
        <taxon>Eukaryota</taxon>
        <taxon>Fungi</taxon>
        <taxon>Dikarya</taxon>
        <taxon>Basidiomycota</taxon>
        <taxon>Agaricomycotina</taxon>
        <taxon>Agaricomycetes</taxon>
        <taxon>Agaricomycetidae</taxon>
        <taxon>Agaricales</taxon>
        <taxon>Tricholomatineae</taxon>
        <taxon>Lyophyllaceae</taxon>
        <taxon>Sphagnurus</taxon>
    </lineage>
</organism>
<evidence type="ECO:0000256" key="1">
    <source>
        <dbReference type="SAM" id="MobiDB-lite"/>
    </source>
</evidence>
<accession>A0A9P7G1B5</accession>
<gene>
    <name evidence="2" type="ORF">H0H81_011219</name>
</gene>
<dbReference type="AlphaFoldDB" id="A0A9P7G1B5"/>
<feature type="compositionally biased region" description="Pro residues" evidence="1">
    <location>
        <begin position="218"/>
        <end position="228"/>
    </location>
</feature>
<feature type="compositionally biased region" description="Low complexity" evidence="1">
    <location>
        <begin position="204"/>
        <end position="217"/>
    </location>
</feature>
<feature type="compositionally biased region" description="Pro residues" evidence="1">
    <location>
        <begin position="235"/>
        <end position="255"/>
    </location>
</feature>
<comment type="caution">
    <text evidence="2">The sequence shown here is derived from an EMBL/GenBank/DDBJ whole genome shotgun (WGS) entry which is preliminary data.</text>
</comment>
<evidence type="ECO:0000313" key="2">
    <source>
        <dbReference type="EMBL" id="KAG5638667.1"/>
    </source>
</evidence>
<dbReference type="EMBL" id="JABCKI010005751">
    <property type="protein sequence ID" value="KAG5638667.1"/>
    <property type="molecule type" value="Genomic_DNA"/>
</dbReference>
<dbReference type="Proteomes" id="UP000717328">
    <property type="component" value="Unassembled WGS sequence"/>
</dbReference>
<keyword evidence="3" id="KW-1185">Reference proteome</keyword>
<feature type="compositionally biased region" description="Polar residues" evidence="1">
    <location>
        <begin position="294"/>
        <end position="310"/>
    </location>
</feature>
<reference evidence="2" key="1">
    <citation type="submission" date="2021-02" db="EMBL/GenBank/DDBJ databases">
        <authorList>
            <person name="Nieuwenhuis M."/>
            <person name="Van De Peppel L.J.J."/>
        </authorList>
    </citation>
    <scope>NUCLEOTIDE SEQUENCE</scope>
    <source>
        <strain evidence="2">D49</strain>
    </source>
</reference>
<sequence length="444" mass="48044">MSLYMSCKSSSLFLTLNHHHLTFFPRLKPSPAESTRPAPSRPVSPVYQTEYRCDTPDQGYLDFQYTMEHCGNDSSSELEYQEEAPPSRPLTTCDHNKAILDHLSALEGLKNADIYIDSILTRVIELSEKISPTTTYFLLAGLPFIKGQIALAVDKAKTRTFFNPPHPTPHVEMNSPTTPTGPKPPGATPLTRGTQSPPAPPSGAPALTTTPLASAPTPAMPPMPPAAPAPRGGHAPPPPNQLRPHVPPNVPPLLPPHNRHLSRLTPRPSGQSPLAPARPTRQQSWWPPPQPMQLTANPVPASTSGEFTSPTSAATPAYSTIIANALATISGFSSQGATVIPYRLAARLQIKGLPTWDPTTNRPVELTSVYQTLNGLGIFEGVELIKNSPAPSDALSWARDSSTFNAKLRPCAVAVRFFNNDGRETGALLKKAFYLLGHRCRFDK</sequence>
<reference evidence="2" key="2">
    <citation type="submission" date="2021-10" db="EMBL/GenBank/DDBJ databases">
        <title>Phylogenomics reveals ancestral predisposition of the termite-cultivated fungus Termitomyces towards a domesticated lifestyle.</title>
        <authorList>
            <person name="Auxier B."/>
            <person name="Grum-Grzhimaylo A."/>
            <person name="Cardenas M.E."/>
            <person name="Lodge J.D."/>
            <person name="Laessoe T."/>
            <person name="Pedersen O."/>
            <person name="Smith M.E."/>
            <person name="Kuyper T.W."/>
            <person name="Franco-Molano E.A."/>
            <person name="Baroni T.J."/>
            <person name="Aanen D.K."/>
        </authorList>
    </citation>
    <scope>NUCLEOTIDE SEQUENCE</scope>
    <source>
        <strain evidence="2">D49</strain>
    </source>
</reference>
<proteinExistence type="predicted"/>
<evidence type="ECO:0000313" key="3">
    <source>
        <dbReference type="Proteomes" id="UP000717328"/>
    </source>
</evidence>
<protein>
    <submittedName>
        <fullName evidence="2">Uncharacterized protein</fullName>
    </submittedName>
</protein>